<organism evidence="2 3">
    <name type="scientific">Pacificispira spongiicola</name>
    <dbReference type="NCBI Taxonomy" id="2729598"/>
    <lineage>
        <taxon>Bacteria</taxon>
        <taxon>Pseudomonadati</taxon>
        <taxon>Pseudomonadota</taxon>
        <taxon>Alphaproteobacteria</taxon>
        <taxon>Rhodospirillales</taxon>
        <taxon>Rhodospirillaceae</taxon>
        <taxon>Pacificispira</taxon>
    </lineage>
</organism>
<dbReference type="EMBL" id="JABBNT010000001">
    <property type="protein sequence ID" value="NMM43353.1"/>
    <property type="molecule type" value="Genomic_DNA"/>
</dbReference>
<dbReference type="InterPro" id="IPR036291">
    <property type="entry name" value="NAD(P)-bd_dom_sf"/>
</dbReference>
<dbReference type="Gene3D" id="3.40.50.720">
    <property type="entry name" value="NAD(P)-binding Rossmann-like Domain"/>
    <property type="match status" value="1"/>
</dbReference>
<dbReference type="PROSITE" id="PS00061">
    <property type="entry name" value="ADH_SHORT"/>
    <property type="match status" value="1"/>
</dbReference>
<gene>
    <name evidence="2" type="ORF">HH303_02605</name>
</gene>
<comment type="similarity">
    <text evidence="1">Belongs to the short-chain dehydrogenases/reductases (SDR) family.</text>
</comment>
<comment type="caution">
    <text evidence="2">The sequence shown here is derived from an EMBL/GenBank/DDBJ whole genome shotgun (WGS) entry which is preliminary data.</text>
</comment>
<dbReference type="PRINTS" id="PR00081">
    <property type="entry name" value="GDHRDH"/>
</dbReference>
<dbReference type="FunFam" id="3.40.50.720:FF:000084">
    <property type="entry name" value="Short-chain dehydrogenase reductase"/>
    <property type="match status" value="1"/>
</dbReference>
<dbReference type="GO" id="GO:0016616">
    <property type="term" value="F:oxidoreductase activity, acting on the CH-OH group of donors, NAD or NADP as acceptor"/>
    <property type="evidence" value="ECO:0007669"/>
    <property type="project" value="TreeGrafter"/>
</dbReference>
<dbReference type="Pfam" id="PF13561">
    <property type="entry name" value="adh_short_C2"/>
    <property type="match status" value="1"/>
</dbReference>
<dbReference type="InterPro" id="IPR002347">
    <property type="entry name" value="SDR_fam"/>
</dbReference>
<dbReference type="GO" id="GO:0030497">
    <property type="term" value="P:fatty acid elongation"/>
    <property type="evidence" value="ECO:0007669"/>
    <property type="project" value="TreeGrafter"/>
</dbReference>
<evidence type="ECO:0000313" key="3">
    <source>
        <dbReference type="Proteomes" id="UP000539372"/>
    </source>
</evidence>
<evidence type="ECO:0000256" key="1">
    <source>
        <dbReference type="ARBA" id="ARBA00006484"/>
    </source>
</evidence>
<dbReference type="RefSeq" id="WP_169623636.1">
    <property type="nucleotide sequence ID" value="NZ_JABBNT010000001.1"/>
</dbReference>
<reference evidence="2 3" key="1">
    <citation type="submission" date="2020-04" db="EMBL/GenBank/DDBJ databases">
        <title>Rhodospirillaceae bacterium KN72 isolated from deep sea.</title>
        <authorList>
            <person name="Zhang D.-C."/>
        </authorList>
    </citation>
    <scope>NUCLEOTIDE SEQUENCE [LARGE SCALE GENOMIC DNA]</scope>
    <source>
        <strain evidence="2 3">KN72</strain>
    </source>
</reference>
<name>A0A7Y0DXN6_9PROT</name>
<sequence>MAENNGPQTGLWPGIAGKRALVTGASSGLGAHFARLLADQGATVTAAARRLDKLQTVCSEITASGGQIVPLEMDVSDPASVKRALDGTAFDIVINNAGTTLSASALDHDADAIDRIIDTNLKGAFHIARTAAQAMRDTGSGGSIVNIASILGLRVAGHVSAYAASKAGLIQLTRSLALEWARHGIRVNSLCPGYIETDLNRDFFQTDTGKTLIKRIPQRRLGQPEDLNGPLLLLVSDLGRFMTGSEIVADGGHLISSL</sequence>
<dbReference type="Proteomes" id="UP000539372">
    <property type="component" value="Unassembled WGS sequence"/>
</dbReference>
<dbReference type="AlphaFoldDB" id="A0A7Y0DXN6"/>
<dbReference type="PRINTS" id="PR00080">
    <property type="entry name" value="SDRFAMILY"/>
</dbReference>
<dbReference type="SUPFAM" id="SSF51735">
    <property type="entry name" value="NAD(P)-binding Rossmann-fold domains"/>
    <property type="match status" value="1"/>
</dbReference>
<dbReference type="CDD" id="cd05233">
    <property type="entry name" value="SDR_c"/>
    <property type="match status" value="1"/>
</dbReference>
<dbReference type="InterPro" id="IPR020904">
    <property type="entry name" value="Sc_DH/Rdtase_CS"/>
</dbReference>
<accession>A0A7Y0DXN6</accession>
<dbReference type="PANTHER" id="PTHR42760">
    <property type="entry name" value="SHORT-CHAIN DEHYDROGENASES/REDUCTASES FAMILY MEMBER"/>
    <property type="match status" value="1"/>
</dbReference>
<proteinExistence type="inferred from homology"/>
<protein>
    <submittedName>
        <fullName evidence="2">SDR family oxidoreductase</fullName>
    </submittedName>
</protein>
<dbReference type="PANTHER" id="PTHR42760:SF135">
    <property type="entry name" value="BLL7886 PROTEIN"/>
    <property type="match status" value="1"/>
</dbReference>
<evidence type="ECO:0000313" key="2">
    <source>
        <dbReference type="EMBL" id="NMM43353.1"/>
    </source>
</evidence>
<keyword evidence="3" id="KW-1185">Reference proteome</keyword>